<protein>
    <submittedName>
        <fullName evidence="1">Uncharacterized protein</fullName>
    </submittedName>
</protein>
<evidence type="ECO:0000313" key="2">
    <source>
        <dbReference type="Proteomes" id="UP000235786"/>
    </source>
</evidence>
<dbReference type="AlphaFoldDB" id="A0A2J6SD38"/>
<dbReference type="EMBL" id="KZ613937">
    <property type="protein sequence ID" value="PMD48683.1"/>
    <property type="molecule type" value="Genomic_DNA"/>
</dbReference>
<sequence>MQDYHTQALFTSLLVKLPRRPPYLIASETRFTPVHVTGATTSSKMKQVCRTIFMFTYWPYRHPAALLLLIQTWRLVRESAVCWAPELSSNWWPKLAVKSVSVASRSKGGKWNNGMMNKKARRRVDRLSCPRSIPIGWWSGLLEVPGKPSPFGALNDTGVSLAGDAAAEGRTSIEHERASLLDIWETNVADADLFTAPTRLNSPTVVDS</sequence>
<evidence type="ECO:0000313" key="1">
    <source>
        <dbReference type="EMBL" id="PMD48683.1"/>
    </source>
</evidence>
<dbReference type="Proteomes" id="UP000235786">
    <property type="component" value="Unassembled WGS sequence"/>
</dbReference>
<gene>
    <name evidence="1" type="ORF">L207DRAFT_14290</name>
</gene>
<keyword evidence="2" id="KW-1185">Reference proteome</keyword>
<proteinExistence type="predicted"/>
<organism evidence="1 2">
    <name type="scientific">Hyaloscypha variabilis (strain UAMH 11265 / GT02V1 / F)</name>
    <name type="common">Meliniomyces variabilis</name>
    <dbReference type="NCBI Taxonomy" id="1149755"/>
    <lineage>
        <taxon>Eukaryota</taxon>
        <taxon>Fungi</taxon>
        <taxon>Dikarya</taxon>
        <taxon>Ascomycota</taxon>
        <taxon>Pezizomycotina</taxon>
        <taxon>Leotiomycetes</taxon>
        <taxon>Helotiales</taxon>
        <taxon>Hyaloscyphaceae</taxon>
        <taxon>Hyaloscypha</taxon>
        <taxon>Hyaloscypha variabilis</taxon>
    </lineage>
</organism>
<reference evidence="1 2" key="1">
    <citation type="submission" date="2016-04" db="EMBL/GenBank/DDBJ databases">
        <title>A degradative enzymes factory behind the ericoid mycorrhizal symbiosis.</title>
        <authorList>
            <consortium name="DOE Joint Genome Institute"/>
            <person name="Martino E."/>
            <person name="Morin E."/>
            <person name="Grelet G."/>
            <person name="Kuo A."/>
            <person name="Kohler A."/>
            <person name="Daghino S."/>
            <person name="Barry K."/>
            <person name="Choi C."/>
            <person name="Cichocki N."/>
            <person name="Clum A."/>
            <person name="Copeland A."/>
            <person name="Hainaut M."/>
            <person name="Haridas S."/>
            <person name="Labutti K."/>
            <person name="Lindquist E."/>
            <person name="Lipzen A."/>
            <person name="Khouja H.-R."/>
            <person name="Murat C."/>
            <person name="Ohm R."/>
            <person name="Olson A."/>
            <person name="Spatafora J."/>
            <person name="Veneault-Fourrey C."/>
            <person name="Henrissat B."/>
            <person name="Grigoriev I."/>
            <person name="Martin F."/>
            <person name="Perotto S."/>
        </authorList>
    </citation>
    <scope>NUCLEOTIDE SEQUENCE [LARGE SCALE GENOMIC DNA]</scope>
    <source>
        <strain evidence="1 2">F</strain>
    </source>
</reference>
<accession>A0A2J6SD38</accession>
<name>A0A2J6SD38_HYAVF</name>